<accession>A0A6P2D4Z9</accession>
<dbReference type="EMBL" id="LR593886">
    <property type="protein sequence ID" value="VTR96209.1"/>
    <property type="molecule type" value="Genomic_DNA"/>
</dbReference>
<dbReference type="InterPro" id="IPR011002">
    <property type="entry name" value="FliG_a-hlx"/>
</dbReference>
<dbReference type="RefSeq" id="WP_162670525.1">
    <property type="nucleotide sequence ID" value="NZ_LR593886.1"/>
</dbReference>
<keyword evidence="2" id="KW-1185">Reference proteome</keyword>
<dbReference type="KEGG" id="gms:SOIL9_15050"/>
<dbReference type="AlphaFoldDB" id="A0A6P2D4Z9"/>
<dbReference type="SUPFAM" id="SSF48029">
    <property type="entry name" value="FliG"/>
    <property type="match status" value="1"/>
</dbReference>
<dbReference type="Proteomes" id="UP000464178">
    <property type="component" value="Chromosome"/>
</dbReference>
<gene>
    <name evidence="1" type="ORF">SOIL9_15050</name>
</gene>
<sequence>MRVLLVPGAIAVLFFSLSREQPSASRGLPQPSAGLPLDFDLARRAAALPVWTGDGIVPYCPPDRKALQIALLLGDLRGQREAVDDLLAQVIRSVLRDGPLDAECTELVARLLAHADERRAAQIVGHVPPDVAADLLTRARQLKNVHEAPAPRPVRSP</sequence>
<evidence type="ECO:0000313" key="2">
    <source>
        <dbReference type="Proteomes" id="UP000464178"/>
    </source>
</evidence>
<evidence type="ECO:0000313" key="1">
    <source>
        <dbReference type="EMBL" id="VTR96209.1"/>
    </source>
</evidence>
<reference evidence="1 2" key="1">
    <citation type="submission" date="2019-05" db="EMBL/GenBank/DDBJ databases">
        <authorList>
            <consortium name="Science for Life Laboratories"/>
        </authorList>
    </citation>
    <scope>NUCLEOTIDE SEQUENCE [LARGE SCALE GENOMIC DNA]</scope>
    <source>
        <strain evidence="1">Soil9</strain>
    </source>
</reference>
<protein>
    <submittedName>
        <fullName evidence="1">Uncharacterized protein</fullName>
    </submittedName>
</protein>
<name>A0A6P2D4Z9_9BACT</name>
<proteinExistence type="predicted"/>
<organism evidence="1 2">
    <name type="scientific">Gemmata massiliana</name>
    <dbReference type="NCBI Taxonomy" id="1210884"/>
    <lineage>
        <taxon>Bacteria</taxon>
        <taxon>Pseudomonadati</taxon>
        <taxon>Planctomycetota</taxon>
        <taxon>Planctomycetia</taxon>
        <taxon>Gemmatales</taxon>
        <taxon>Gemmataceae</taxon>
        <taxon>Gemmata</taxon>
    </lineage>
</organism>